<evidence type="ECO:0000313" key="2">
    <source>
        <dbReference type="Proteomes" id="UP001623348"/>
    </source>
</evidence>
<comment type="caution">
    <text evidence="1">The sequence shown here is derived from an EMBL/GenBank/DDBJ whole genome shotgun (WGS) entry which is preliminary data.</text>
</comment>
<dbReference type="AlphaFoldDB" id="A0ABC9WPW6"/>
<proteinExistence type="predicted"/>
<dbReference type="EMBL" id="BAAFJT010000003">
    <property type="protein sequence ID" value="GAB0187499.1"/>
    <property type="molecule type" value="Genomic_DNA"/>
</dbReference>
<gene>
    <name evidence="1" type="ORF">GRJ2_001215200</name>
</gene>
<protein>
    <submittedName>
        <fullName evidence="1">Uncharacterized protein</fullName>
    </submittedName>
</protein>
<accession>A0ABC9WPW6</accession>
<evidence type="ECO:0000313" key="1">
    <source>
        <dbReference type="EMBL" id="GAB0187499.1"/>
    </source>
</evidence>
<name>A0ABC9WPW6_GRUJA</name>
<keyword evidence="2" id="KW-1185">Reference proteome</keyword>
<reference evidence="1 2" key="1">
    <citation type="submission" date="2024-06" db="EMBL/GenBank/DDBJ databases">
        <title>The draft genome of Grus japonensis, version 3.</title>
        <authorList>
            <person name="Nabeshima K."/>
            <person name="Suzuki S."/>
            <person name="Onuma M."/>
        </authorList>
    </citation>
    <scope>NUCLEOTIDE SEQUENCE [LARGE SCALE GENOMIC DNA]</scope>
    <source>
        <strain evidence="1 2">451A</strain>
    </source>
</reference>
<organism evidence="1 2">
    <name type="scientific">Grus japonensis</name>
    <name type="common">Japanese crane</name>
    <name type="synonym">Red-crowned crane</name>
    <dbReference type="NCBI Taxonomy" id="30415"/>
    <lineage>
        <taxon>Eukaryota</taxon>
        <taxon>Metazoa</taxon>
        <taxon>Chordata</taxon>
        <taxon>Craniata</taxon>
        <taxon>Vertebrata</taxon>
        <taxon>Euteleostomi</taxon>
        <taxon>Archelosauria</taxon>
        <taxon>Archosauria</taxon>
        <taxon>Dinosauria</taxon>
        <taxon>Saurischia</taxon>
        <taxon>Theropoda</taxon>
        <taxon>Coelurosauria</taxon>
        <taxon>Aves</taxon>
        <taxon>Neognathae</taxon>
        <taxon>Neoaves</taxon>
        <taxon>Gruiformes</taxon>
        <taxon>Gruidae</taxon>
        <taxon>Grus</taxon>
    </lineage>
</organism>
<sequence length="104" mass="12098">MIITENLGEKREEEDRERQYALPERPALPGYYRIRYMAPCIFAIRPQTATALKWNRLDLFFCLFSLSVPQEPCGAFELKCHLLLEEKIKIVSHKVEETQLGKAG</sequence>
<dbReference type="Proteomes" id="UP001623348">
    <property type="component" value="Unassembled WGS sequence"/>
</dbReference>